<proteinExistence type="predicted"/>
<dbReference type="EMBL" id="JBHXOF010000012">
    <property type="protein sequence ID" value="MFD4215245.1"/>
    <property type="molecule type" value="Genomic_DNA"/>
</dbReference>
<keyword evidence="2" id="KW-1185">Reference proteome</keyword>
<protein>
    <submittedName>
        <fullName evidence="1">DUF1345 domain-containing protein</fullName>
    </submittedName>
</protein>
<dbReference type="RefSeq" id="WP_382917872.1">
    <property type="nucleotide sequence ID" value="NZ_JBHXOF010000012.1"/>
</dbReference>
<dbReference type="InterPro" id="IPR009781">
    <property type="entry name" value="DUF1345"/>
</dbReference>
<name>A0ABW6ELL3_9ACTN</name>
<dbReference type="Proteomes" id="UP001598251">
    <property type="component" value="Unassembled WGS sequence"/>
</dbReference>
<accession>A0ABW6ELL3</accession>
<evidence type="ECO:0000313" key="1">
    <source>
        <dbReference type="EMBL" id="MFD4215245.1"/>
    </source>
</evidence>
<sequence>MHTSSWPCSQRRPPRWNSDTHPVLCSDSEVCWICVLAAFAVAFHPDNLVEDEAALDFPGEKSVSWTGCMDFALPAMTAFGTTDVTVMSGEMRRTVAANASVASVFSTVIVADLVATLDRGQGA</sequence>
<evidence type="ECO:0000313" key="2">
    <source>
        <dbReference type="Proteomes" id="UP001598251"/>
    </source>
</evidence>
<comment type="caution">
    <text evidence="1">The sequence shown here is derived from an EMBL/GenBank/DDBJ whole genome shotgun (WGS) entry which is preliminary data.</text>
</comment>
<organism evidence="1 2">
    <name type="scientific">Streptomyces sindenensis</name>
    <dbReference type="NCBI Taxonomy" id="67363"/>
    <lineage>
        <taxon>Bacteria</taxon>
        <taxon>Bacillati</taxon>
        <taxon>Actinomycetota</taxon>
        <taxon>Actinomycetes</taxon>
        <taxon>Kitasatosporales</taxon>
        <taxon>Streptomycetaceae</taxon>
        <taxon>Streptomyces</taxon>
    </lineage>
</organism>
<reference evidence="1 2" key="1">
    <citation type="submission" date="2024-09" db="EMBL/GenBank/DDBJ databases">
        <title>The Natural Products Discovery Center: Release of the First 8490 Sequenced Strains for Exploring Actinobacteria Biosynthetic Diversity.</title>
        <authorList>
            <person name="Kalkreuter E."/>
            <person name="Kautsar S.A."/>
            <person name="Yang D."/>
            <person name="Bader C.D."/>
            <person name="Teijaro C.N."/>
            <person name="Fluegel L."/>
            <person name="Davis C.M."/>
            <person name="Simpson J.R."/>
            <person name="Lauterbach L."/>
            <person name="Steele A.D."/>
            <person name="Gui C."/>
            <person name="Meng S."/>
            <person name="Li G."/>
            <person name="Viehrig K."/>
            <person name="Ye F."/>
            <person name="Su P."/>
            <person name="Kiefer A.F."/>
            <person name="Nichols A."/>
            <person name="Cepeda A.J."/>
            <person name="Yan W."/>
            <person name="Fan B."/>
            <person name="Jiang Y."/>
            <person name="Adhikari A."/>
            <person name="Zheng C.-J."/>
            <person name="Schuster L."/>
            <person name="Cowan T.M."/>
            <person name="Smanski M.J."/>
            <person name="Chevrette M.G."/>
            <person name="De Carvalho L.P.S."/>
            <person name="Shen B."/>
        </authorList>
    </citation>
    <scope>NUCLEOTIDE SEQUENCE [LARGE SCALE GENOMIC DNA]</scope>
    <source>
        <strain evidence="1 2">NPDC058546</strain>
    </source>
</reference>
<gene>
    <name evidence="1" type="ORF">ACFWSS_20420</name>
</gene>
<dbReference type="Pfam" id="PF07077">
    <property type="entry name" value="DUF1345"/>
    <property type="match status" value="1"/>
</dbReference>